<proteinExistence type="predicted"/>
<feature type="transmembrane region" description="Helical" evidence="1">
    <location>
        <begin position="29"/>
        <end position="46"/>
    </location>
</feature>
<reference evidence="2 3" key="1">
    <citation type="journal article" date="2016" name="Nat. Commun.">
        <title>Thousands of microbial genomes shed light on interconnected biogeochemical processes in an aquifer system.</title>
        <authorList>
            <person name="Anantharaman K."/>
            <person name="Brown C.T."/>
            <person name="Hug L.A."/>
            <person name="Sharon I."/>
            <person name="Castelle C.J."/>
            <person name="Probst A.J."/>
            <person name="Thomas B.C."/>
            <person name="Singh A."/>
            <person name="Wilkins M.J."/>
            <person name="Karaoz U."/>
            <person name="Brodie E.L."/>
            <person name="Williams K.H."/>
            <person name="Hubbard S.S."/>
            <person name="Banfield J.F."/>
        </authorList>
    </citation>
    <scope>NUCLEOTIDE SEQUENCE [LARGE SCALE GENOMIC DNA]</scope>
</reference>
<feature type="transmembrane region" description="Helical" evidence="1">
    <location>
        <begin position="58"/>
        <end position="82"/>
    </location>
</feature>
<keyword evidence="1" id="KW-0812">Transmembrane</keyword>
<keyword evidence="1" id="KW-0472">Membrane</keyword>
<dbReference type="STRING" id="1801672.A2896_02390"/>
<name>A0A1G2EEC5_9BACT</name>
<keyword evidence="1" id="KW-1133">Transmembrane helix</keyword>
<evidence type="ECO:0000313" key="3">
    <source>
        <dbReference type="Proteomes" id="UP000178647"/>
    </source>
</evidence>
<comment type="caution">
    <text evidence="2">The sequence shown here is derived from an EMBL/GenBank/DDBJ whole genome shotgun (WGS) entry which is preliminary data.</text>
</comment>
<organism evidence="2 3">
    <name type="scientific">Candidatus Nealsonbacteria bacterium RIFCSPLOWO2_01_FULL_43_32</name>
    <dbReference type="NCBI Taxonomy" id="1801672"/>
    <lineage>
        <taxon>Bacteria</taxon>
        <taxon>Candidatus Nealsoniibacteriota</taxon>
    </lineage>
</organism>
<evidence type="ECO:0000256" key="1">
    <source>
        <dbReference type="SAM" id="Phobius"/>
    </source>
</evidence>
<accession>A0A1G2EEC5</accession>
<protein>
    <submittedName>
        <fullName evidence="2">Uncharacterized protein</fullName>
    </submittedName>
</protein>
<gene>
    <name evidence="2" type="ORF">A2896_02390</name>
</gene>
<evidence type="ECO:0000313" key="2">
    <source>
        <dbReference type="EMBL" id="OGZ24139.1"/>
    </source>
</evidence>
<sequence>MVKFLGIFDLLAAGLLVGAGYELAMPQGLVITLAVYLLLKALLFLADIGSLFDVIGGILLILSLSMTLPPLVFFVAAVLVGLKGMMSLFA</sequence>
<dbReference type="Proteomes" id="UP000178647">
    <property type="component" value="Unassembled WGS sequence"/>
</dbReference>
<dbReference type="AlphaFoldDB" id="A0A1G2EEC5"/>
<dbReference type="EMBL" id="MHMH01000019">
    <property type="protein sequence ID" value="OGZ24139.1"/>
    <property type="molecule type" value="Genomic_DNA"/>
</dbReference>